<protein>
    <submittedName>
        <fullName evidence="2">Uncharacterized protein</fullName>
    </submittedName>
</protein>
<evidence type="ECO:0000313" key="2">
    <source>
        <dbReference type="EMBL" id="RZF32810.1"/>
    </source>
</evidence>
<keyword evidence="1" id="KW-0812">Transmembrane</keyword>
<dbReference type="EMBL" id="QKKF02035878">
    <property type="protein sequence ID" value="RZF32810.1"/>
    <property type="molecule type" value="Genomic_DNA"/>
</dbReference>
<dbReference type="Proteomes" id="UP000291343">
    <property type="component" value="Unassembled WGS sequence"/>
</dbReference>
<dbReference type="AlphaFoldDB" id="A0A482WHK7"/>
<comment type="caution">
    <text evidence="2">The sequence shown here is derived from an EMBL/GenBank/DDBJ whole genome shotgun (WGS) entry which is preliminary data.</text>
</comment>
<organism evidence="2 3">
    <name type="scientific">Laodelphax striatellus</name>
    <name type="common">Small brown planthopper</name>
    <name type="synonym">Delphax striatella</name>
    <dbReference type="NCBI Taxonomy" id="195883"/>
    <lineage>
        <taxon>Eukaryota</taxon>
        <taxon>Metazoa</taxon>
        <taxon>Ecdysozoa</taxon>
        <taxon>Arthropoda</taxon>
        <taxon>Hexapoda</taxon>
        <taxon>Insecta</taxon>
        <taxon>Pterygota</taxon>
        <taxon>Neoptera</taxon>
        <taxon>Paraneoptera</taxon>
        <taxon>Hemiptera</taxon>
        <taxon>Auchenorrhyncha</taxon>
        <taxon>Fulgoroidea</taxon>
        <taxon>Delphacidae</taxon>
        <taxon>Criomorphinae</taxon>
        <taxon>Laodelphax</taxon>
    </lineage>
</organism>
<keyword evidence="1" id="KW-0472">Membrane</keyword>
<keyword evidence="1" id="KW-1133">Transmembrane helix</keyword>
<accession>A0A482WHK7</accession>
<reference evidence="2 3" key="1">
    <citation type="journal article" date="2017" name="Gigascience">
        <title>Genome sequence of the small brown planthopper, Laodelphax striatellus.</title>
        <authorList>
            <person name="Zhu J."/>
            <person name="Jiang F."/>
            <person name="Wang X."/>
            <person name="Yang P."/>
            <person name="Bao Y."/>
            <person name="Zhao W."/>
            <person name="Wang W."/>
            <person name="Lu H."/>
            <person name="Wang Q."/>
            <person name="Cui N."/>
            <person name="Li J."/>
            <person name="Chen X."/>
            <person name="Luo L."/>
            <person name="Yu J."/>
            <person name="Kang L."/>
            <person name="Cui F."/>
        </authorList>
    </citation>
    <scope>NUCLEOTIDE SEQUENCE [LARGE SCALE GENOMIC DNA]</scope>
    <source>
        <strain evidence="2">Lst14</strain>
    </source>
</reference>
<sequence length="285" mass="32396">MNSQEPVSSNFLLIRSLLTQLTIRFLCSEKEKDVEKGMIENRASSLDANTDRCELPMLGPITSTESVSQNRLFQFNCRPSAPQWSDIKHSSSVDSYWDDIPLHEYLEFMNKFDDEDEDTAYEIQGGKCKRVLFGIFIRIFFILAFMVGDLGLEDFVREMMFFEKDSTGRSTWHPLGKREVIINKQPRSCYSIYASDLDQTVSTIYETAIDIPETFYQHPVTFAGLPDFGPHFATSGDNHRNSEPADHPTPPPNATVDSYALATAAAIAFIMLGIFYVYMKIGLQM</sequence>
<evidence type="ECO:0000313" key="3">
    <source>
        <dbReference type="Proteomes" id="UP000291343"/>
    </source>
</evidence>
<keyword evidence="3" id="KW-1185">Reference proteome</keyword>
<gene>
    <name evidence="2" type="ORF">LSTR_LSTR011456</name>
</gene>
<name>A0A482WHK7_LAOST</name>
<dbReference type="InParanoid" id="A0A482WHK7"/>
<evidence type="ECO:0000256" key="1">
    <source>
        <dbReference type="SAM" id="Phobius"/>
    </source>
</evidence>
<proteinExistence type="predicted"/>
<feature type="transmembrane region" description="Helical" evidence="1">
    <location>
        <begin position="131"/>
        <end position="152"/>
    </location>
</feature>
<feature type="transmembrane region" description="Helical" evidence="1">
    <location>
        <begin position="259"/>
        <end position="279"/>
    </location>
</feature>